<feature type="signal peptide" evidence="7">
    <location>
        <begin position="1"/>
        <end position="16"/>
    </location>
</feature>
<evidence type="ECO:0000256" key="3">
    <source>
        <dbReference type="ARBA" id="ARBA00022729"/>
    </source>
</evidence>
<protein>
    <recommendedName>
        <fullName evidence="8">DOMON domain-containing protein</fullName>
    </recommendedName>
</protein>
<evidence type="ECO:0000259" key="8">
    <source>
        <dbReference type="PROSITE" id="PS50836"/>
    </source>
</evidence>
<evidence type="ECO:0000256" key="2">
    <source>
        <dbReference type="ARBA" id="ARBA00022448"/>
    </source>
</evidence>
<dbReference type="InterPro" id="IPR005018">
    <property type="entry name" value="DOMON_domain"/>
</dbReference>
<dbReference type="PANTHER" id="PTHR23130:SF60">
    <property type="entry name" value="CYTOCHROME B561 AND DOMON DOMAIN-CONTAINING PROTEIN"/>
    <property type="match status" value="1"/>
</dbReference>
<accession>A0A6V7Q3Y0</accession>
<evidence type="ECO:0000256" key="4">
    <source>
        <dbReference type="ARBA" id="ARBA00023136"/>
    </source>
</evidence>
<gene>
    <name evidence="9" type="ORF">CB5_LOCUS20919</name>
</gene>
<reference evidence="9" key="1">
    <citation type="submission" date="2020-07" db="EMBL/GenBank/DDBJ databases">
        <authorList>
            <person name="Lin J."/>
        </authorList>
    </citation>
    <scope>NUCLEOTIDE SEQUENCE</scope>
</reference>
<organism evidence="9">
    <name type="scientific">Ananas comosus var. bracteatus</name>
    <name type="common">red pineapple</name>
    <dbReference type="NCBI Taxonomy" id="296719"/>
    <lineage>
        <taxon>Eukaryota</taxon>
        <taxon>Viridiplantae</taxon>
        <taxon>Streptophyta</taxon>
        <taxon>Embryophyta</taxon>
        <taxon>Tracheophyta</taxon>
        <taxon>Spermatophyta</taxon>
        <taxon>Magnoliopsida</taxon>
        <taxon>Liliopsida</taxon>
        <taxon>Poales</taxon>
        <taxon>Bromeliaceae</taxon>
        <taxon>Bromelioideae</taxon>
        <taxon>Ananas</taxon>
    </lineage>
</organism>
<keyword evidence="3 7" id="KW-0732">Signal</keyword>
<feature type="transmembrane region" description="Helical" evidence="6">
    <location>
        <begin position="236"/>
        <end position="258"/>
    </location>
</feature>
<dbReference type="PANTHER" id="PTHR23130">
    <property type="entry name" value="CYTOCHROME B561 AND DOMON DOMAIN-CONTAINING PROTEIN"/>
    <property type="match status" value="1"/>
</dbReference>
<keyword evidence="2" id="KW-0813">Transport</keyword>
<keyword evidence="6" id="KW-0812">Transmembrane</keyword>
<keyword evidence="4 6" id="KW-0472">Membrane</keyword>
<evidence type="ECO:0000256" key="7">
    <source>
        <dbReference type="SAM" id="SignalP"/>
    </source>
</evidence>
<evidence type="ECO:0000256" key="6">
    <source>
        <dbReference type="SAM" id="Phobius"/>
    </source>
</evidence>
<dbReference type="EMBL" id="LR862132">
    <property type="protein sequence ID" value="CAD1837708.1"/>
    <property type="molecule type" value="Genomic_DNA"/>
</dbReference>
<evidence type="ECO:0000313" key="9">
    <source>
        <dbReference type="EMBL" id="CAD1837708.1"/>
    </source>
</evidence>
<dbReference type="GO" id="GO:0016020">
    <property type="term" value="C:membrane"/>
    <property type="evidence" value="ECO:0007669"/>
    <property type="project" value="UniProtKB-SubCell"/>
</dbReference>
<feature type="domain" description="DOMON" evidence="8">
    <location>
        <begin position="53"/>
        <end position="179"/>
    </location>
</feature>
<evidence type="ECO:0000256" key="5">
    <source>
        <dbReference type="SAM" id="MobiDB-lite"/>
    </source>
</evidence>
<name>A0A6V7Q3Y0_ANACO</name>
<comment type="subcellular location">
    <subcellularLocation>
        <location evidence="1">Membrane</location>
    </subcellularLocation>
</comment>
<dbReference type="AlphaFoldDB" id="A0A6V7Q3Y0"/>
<proteinExistence type="predicted"/>
<feature type="region of interest" description="Disordered" evidence="5">
    <location>
        <begin position="300"/>
        <end position="338"/>
    </location>
</feature>
<keyword evidence="6" id="KW-1133">Transmembrane helix</keyword>
<dbReference type="PROSITE" id="PS50836">
    <property type="entry name" value="DOMON"/>
    <property type="match status" value="1"/>
</dbReference>
<evidence type="ECO:0000256" key="1">
    <source>
        <dbReference type="ARBA" id="ARBA00004370"/>
    </source>
</evidence>
<sequence>MQPFFFLLLILPSLLAVPLQPIVTVAADAANAALCTTTASLRTYEKCIALPTQGASLAWTYHPRNATLDVAFSGSFISPSGWVAWGINPDSPSMTGTRALAAFSDPSSGSLLLLPFVLDPSVKLQSAPLGYSPTIHPTTASDLASRATIDVVSTATEVPPAASATLRAAHAVLNSLSWGSSCRPASQWLATCAVQLGGADVVLRARGGAGERLPAGRRRLRDRRGDGEGVARGDVLAAPGLGVAAVVAGGLQSAALLFRPKTTHRFRKDGGDGARRDVLEAGLLPRAGLARRELRRAGGQRVGRLLPAGGRSGEGGGQEGRRGGEEDNEGAVKRRLSF</sequence>
<feature type="chain" id="PRO_5028099121" description="DOMON domain-containing protein" evidence="7">
    <location>
        <begin position="17"/>
        <end position="338"/>
    </location>
</feature>